<organism evidence="1">
    <name type="scientific">Rickettsia felis</name>
    <name type="common">Rickettsia azadi</name>
    <dbReference type="NCBI Taxonomy" id="42862"/>
    <lineage>
        <taxon>Bacteria</taxon>
        <taxon>Pseudomonadati</taxon>
        <taxon>Pseudomonadota</taxon>
        <taxon>Alphaproteobacteria</taxon>
        <taxon>Rickettsiales</taxon>
        <taxon>Rickettsiaceae</taxon>
        <taxon>Rickettsieae</taxon>
        <taxon>Rickettsia</taxon>
        <taxon>spotted fever group</taxon>
    </lineage>
</organism>
<name>D4N379_RICFI</name>
<sequence length="318" mass="35124">MAKGWIKEQEESLITQILAGKFYHNLSNEIPCDSLPVLQSPSNTQYWGNENPSVSSVLLADIVASRNKKQDNLAGAATFFPFIDSSYALPDSIVPASYSFATKNGMTLFGDYQYGAHRYFKEQLVFGPEDCSTAVGKATYLTTDQIKDINTTNMQAAYEASIETGSPDPKYHYQAVTFLSGDIQDSQLRLIQEGDIYLVKGHTALIATKPDSRSTITTIQFNRDIDSAENKILGGGTYDYNLCDKAKEIKTGIYILRPTTVQPLHKSYSLGELLNQIDSKYLTLFPDGPTNISGDCRIFLEDNTTNIVGDTGYSTGQF</sequence>
<dbReference type="AlphaFoldDB" id="D4N379"/>
<geneLocation type="plasmid" evidence="1">
    <name>pRF</name>
</geneLocation>
<evidence type="ECO:0000313" key="1">
    <source>
        <dbReference type="EMBL" id="ADD74162.1"/>
    </source>
</evidence>
<protein>
    <submittedName>
        <fullName evidence="1">Uncharacterized protein</fullName>
    </submittedName>
</protein>
<keyword evidence="1" id="KW-0614">Plasmid</keyword>
<dbReference type="EMBL" id="GQ329881">
    <property type="protein sequence ID" value="ADD74162.1"/>
    <property type="molecule type" value="Genomic_DNA"/>
</dbReference>
<reference evidence="1" key="1">
    <citation type="journal article" date="2010" name="Appl. Environ. Microbiol.">
        <title>Rickettsia felis infection in a common household insect pest, Liposcelis bostrychophila (Psocoptera: Liposcelidae).</title>
        <authorList>
            <person name="Behar A."/>
            <person name="McCormick L.J."/>
            <person name="Perlman S.J."/>
        </authorList>
    </citation>
    <scope>NUCLEOTIDE SEQUENCE</scope>
    <source>
        <plasmid evidence="1">pRF</plasmid>
    </source>
</reference>
<accession>D4N379</accession>
<proteinExistence type="predicted"/>